<proteinExistence type="predicted"/>
<accession>A0A1X2I8C6</accession>
<feature type="transmembrane region" description="Helical" evidence="2">
    <location>
        <begin position="120"/>
        <end position="141"/>
    </location>
</feature>
<dbReference type="OrthoDB" id="3253553at2759"/>
<name>A0A1X2I8C6_9FUNG</name>
<keyword evidence="2" id="KW-1133">Transmembrane helix</keyword>
<comment type="caution">
    <text evidence="3">The sequence shown here is derived from an EMBL/GenBank/DDBJ whole genome shotgun (WGS) entry which is preliminary data.</text>
</comment>
<feature type="transmembrane region" description="Helical" evidence="2">
    <location>
        <begin position="87"/>
        <end position="108"/>
    </location>
</feature>
<protein>
    <recommendedName>
        <fullName evidence="5">MARVEL domain-containing protein</fullName>
    </recommendedName>
</protein>
<gene>
    <name evidence="3" type="ORF">BCR42DRAFT_101180</name>
</gene>
<evidence type="ECO:0000256" key="1">
    <source>
        <dbReference type="SAM" id="MobiDB-lite"/>
    </source>
</evidence>
<keyword evidence="4" id="KW-1185">Reference proteome</keyword>
<evidence type="ECO:0000256" key="2">
    <source>
        <dbReference type="SAM" id="Phobius"/>
    </source>
</evidence>
<dbReference type="AlphaFoldDB" id="A0A1X2I8C6"/>
<feature type="compositionally biased region" description="Low complexity" evidence="1">
    <location>
        <begin position="31"/>
        <end position="43"/>
    </location>
</feature>
<evidence type="ECO:0008006" key="5">
    <source>
        <dbReference type="Google" id="ProtNLM"/>
    </source>
</evidence>
<evidence type="ECO:0000313" key="4">
    <source>
        <dbReference type="Proteomes" id="UP000193560"/>
    </source>
</evidence>
<organism evidence="3 4">
    <name type="scientific">Absidia repens</name>
    <dbReference type="NCBI Taxonomy" id="90262"/>
    <lineage>
        <taxon>Eukaryota</taxon>
        <taxon>Fungi</taxon>
        <taxon>Fungi incertae sedis</taxon>
        <taxon>Mucoromycota</taxon>
        <taxon>Mucoromycotina</taxon>
        <taxon>Mucoromycetes</taxon>
        <taxon>Mucorales</taxon>
        <taxon>Cunninghamellaceae</taxon>
        <taxon>Absidia</taxon>
    </lineage>
</organism>
<keyword evidence="2" id="KW-0812">Transmembrane</keyword>
<reference evidence="3 4" key="1">
    <citation type="submission" date="2016-07" db="EMBL/GenBank/DDBJ databases">
        <title>Pervasive Adenine N6-methylation of Active Genes in Fungi.</title>
        <authorList>
            <consortium name="DOE Joint Genome Institute"/>
            <person name="Mondo S.J."/>
            <person name="Dannebaum R.O."/>
            <person name="Kuo R.C."/>
            <person name="Labutti K."/>
            <person name="Haridas S."/>
            <person name="Kuo A."/>
            <person name="Salamov A."/>
            <person name="Ahrendt S.R."/>
            <person name="Lipzen A."/>
            <person name="Sullivan W."/>
            <person name="Andreopoulos W.B."/>
            <person name="Clum A."/>
            <person name="Lindquist E."/>
            <person name="Daum C."/>
            <person name="Ramamoorthy G.K."/>
            <person name="Gryganskyi A."/>
            <person name="Culley D."/>
            <person name="Magnuson J.K."/>
            <person name="James T.Y."/>
            <person name="O'Malley M.A."/>
            <person name="Stajich J.E."/>
            <person name="Spatafora J.W."/>
            <person name="Visel A."/>
            <person name="Grigoriev I.V."/>
        </authorList>
    </citation>
    <scope>NUCLEOTIDE SEQUENCE [LARGE SCALE GENOMIC DNA]</scope>
    <source>
        <strain evidence="3 4">NRRL 1336</strain>
    </source>
</reference>
<sequence length="227" mass="25075">MKNPFVNDEKTQQDVENVAPVAKDSQKEETSSPVAPVAATSSSPSPPPPLPPSSSSSPSTPIKEEQQPPSPTVPPHKPNKGRLLVRFWQAIAAVGAFGFQIGATPYSGVPFIFDDAKLQYYTYAIDLVSFLWALFMIFVYLTRRFSMGKAGKVKRPIAFAVDTALAALFGVASFYQFARYPCPPGEENGWCHFHNTGRFFLVSLFLSYTIMMCWDLFGGCTCLRKKN</sequence>
<feature type="region of interest" description="Disordered" evidence="1">
    <location>
        <begin position="1"/>
        <end position="76"/>
    </location>
</feature>
<feature type="transmembrane region" description="Helical" evidence="2">
    <location>
        <begin position="198"/>
        <end position="217"/>
    </location>
</feature>
<dbReference type="Proteomes" id="UP000193560">
    <property type="component" value="Unassembled WGS sequence"/>
</dbReference>
<dbReference type="EMBL" id="MCGE01000021">
    <property type="protein sequence ID" value="ORZ11542.1"/>
    <property type="molecule type" value="Genomic_DNA"/>
</dbReference>
<keyword evidence="2" id="KW-0472">Membrane</keyword>
<evidence type="ECO:0000313" key="3">
    <source>
        <dbReference type="EMBL" id="ORZ11542.1"/>
    </source>
</evidence>
<feature type="transmembrane region" description="Helical" evidence="2">
    <location>
        <begin position="157"/>
        <end position="178"/>
    </location>
</feature>